<dbReference type="AlphaFoldDB" id="I3Y8D3"/>
<organism evidence="1 2">
    <name type="scientific">Thiocystis violascens (strain ATCC 17096 / DSM 198 / 6111)</name>
    <name type="common">Chromatium violascens</name>
    <dbReference type="NCBI Taxonomy" id="765911"/>
    <lineage>
        <taxon>Bacteria</taxon>
        <taxon>Pseudomonadati</taxon>
        <taxon>Pseudomonadota</taxon>
        <taxon>Gammaproteobacteria</taxon>
        <taxon>Chromatiales</taxon>
        <taxon>Chromatiaceae</taxon>
        <taxon>Thiocystis</taxon>
    </lineage>
</organism>
<reference evidence="1 2" key="1">
    <citation type="submission" date="2012-06" db="EMBL/GenBank/DDBJ databases">
        <title>Complete sequence of Thiocystis violascens DSM 198.</title>
        <authorList>
            <consortium name="US DOE Joint Genome Institute"/>
            <person name="Lucas S."/>
            <person name="Han J."/>
            <person name="Lapidus A."/>
            <person name="Cheng J.-F."/>
            <person name="Goodwin L."/>
            <person name="Pitluck S."/>
            <person name="Peters L."/>
            <person name="Ovchinnikova G."/>
            <person name="Teshima H."/>
            <person name="Detter J.C."/>
            <person name="Han C."/>
            <person name="Tapia R."/>
            <person name="Land M."/>
            <person name="Hauser L."/>
            <person name="Kyrpides N."/>
            <person name="Ivanova N."/>
            <person name="Pagani I."/>
            <person name="Vogl K."/>
            <person name="Liu Z."/>
            <person name="Frigaard N.-U."/>
            <person name="Bryant D."/>
            <person name="Woyke T."/>
        </authorList>
    </citation>
    <scope>NUCLEOTIDE SEQUENCE [LARGE SCALE GENOMIC DNA]</scope>
    <source>
        <strain evidence="2">ATCC 17096 / DSM 198 / 6111</strain>
    </source>
</reference>
<evidence type="ECO:0000313" key="2">
    <source>
        <dbReference type="Proteomes" id="UP000006062"/>
    </source>
</evidence>
<dbReference type="KEGG" id="tvi:Thivi_1228"/>
<proteinExistence type="predicted"/>
<sequence>MIDEPRGRRIAHQIKLDGVDKLKFFREMLDAARRILEVRQVVEKLTE</sequence>
<dbReference type="EMBL" id="CP003154">
    <property type="protein sequence ID" value="AFL73251.1"/>
    <property type="molecule type" value="Genomic_DNA"/>
</dbReference>
<accession>I3Y8D3</accession>
<evidence type="ECO:0000313" key="1">
    <source>
        <dbReference type="EMBL" id="AFL73251.1"/>
    </source>
</evidence>
<keyword evidence="2" id="KW-1185">Reference proteome</keyword>
<name>I3Y8D3_THIV6</name>
<gene>
    <name evidence="1" type="ordered locus">Thivi_1228</name>
</gene>
<dbReference type="RefSeq" id="WP_014777735.1">
    <property type="nucleotide sequence ID" value="NC_018012.1"/>
</dbReference>
<protein>
    <submittedName>
        <fullName evidence="1">Uncharacterized protein</fullName>
    </submittedName>
</protein>
<dbReference type="STRING" id="765911.Thivi_1228"/>
<dbReference type="Proteomes" id="UP000006062">
    <property type="component" value="Chromosome"/>
</dbReference>
<dbReference type="HOGENOM" id="CLU_3174319_0_0_6"/>